<accession>A0ABT8CLQ9</accession>
<comment type="caution">
    <text evidence="2">The sequence shown here is derived from an EMBL/GenBank/DDBJ whole genome shotgun (WGS) entry which is preliminary data.</text>
</comment>
<evidence type="ECO:0000256" key="1">
    <source>
        <dbReference type="SAM" id="Phobius"/>
    </source>
</evidence>
<evidence type="ECO:0000313" key="2">
    <source>
        <dbReference type="EMBL" id="MDN3701716.1"/>
    </source>
</evidence>
<evidence type="ECO:0000313" key="3">
    <source>
        <dbReference type="Proteomes" id="UP001223712"/>
    </source>
</evidence>
<sequence>MAAQKLTKARLVQIIIMLAVLITAFIWRTINHENNETIKCIVSKPCEIGTDKHSILILDNDLGYSIKASEIGAFSIGYNGNGILEEKEPSNWLLQTSDKTPSMLVTFTQQAVTFNVKIFQE</sequence>
<protein>
    <submittedName>
        <fullName evidence="2">Uncharacterized protein</fullName>
    </submittedName>
</protein>
<dbReference type="RefSeq" id="WP_261839608.1">
    <property type="nucleotide sequence ID" value="NZ_AP025458.1"/>
</dbReference>
<keyword evidence="1" id="KW-0472">Membrane</keyword>
<gene>
    <name evidence="2" type="ORF">QWY96_13905</name>
</gene>
<dbReference type="EMBL" id="JAUFQY010000001">
    <property type="protein sequence ID" value="MDN3701716.1"/>
    <property type="molecule type" value="Genomic_DNA"/>
</dbReference>
<keyword evidence="1" id="KW-0812">Transmembrane</keyword>
<keyword evidence="1" id="KW-1133">Transmembrane helix</keyword>
<dbReference type="Proteomes" id="UP001223712">
    <property type="component" value="Unassembled WGS sequence"/>
</dbReference>
<proteinExistence type="predicted"/>
<keyword evidence="3" id="KW-1185">Reference proteome</keyword>
<name>A0ABT8CLQ9_9VIBR</name>
<organism evidence="2 3">
    <name type="scientific">Vibrio artabrorum</name>
    <dbReference type="NCBI Taxonomy" id="446374"/>
    <lineage>
        <taxon>Bacteria</taxon>
        <taxon>Pseudomonadati</taxon>
        <taxon>Pseudomonadota</taxon>
        <taxon>Gammaproteobacteria</taxon>
        <taxon>Vibrionales</taxon>
        <taxon>Vibrionaceae</taxon>
        <taxon>Vibrio</taxon>
    </lineage>
</organism>
<feature type="transmembrane region" description="Helical" evidence="1">
    <location>
        <begin position="12"/>
        <end position="30"/>
    </location>
</feature>
<reference evidence="3" key="1">
    <citation type="journal article" date="2019" name="Int. J. Syst. Evol. Microbiol.">
        <title>The Global Catalogue of Microorganisms (GCM) 10K type strain sequencing project: providing services to taxonomists for standard genome sequencing and annotation.</title>
        <authorList>
            <consortium name="The Broad Institute Genomics Platform"/>
            <consortium name="The Broad Institute Genome Sequencing Center for Infectious Disease"/>
            <person name="Wu L."/>
            <person name="Ma J."/>
        </authorList>
    </citation>
    <scope>NUCLEOTIDE SEQUENCE [LARGE SCALE GENOMIC DNA]</scope>
    <source>
        <strain evidence="3">CECT 7226</strain>
    </source>
</reference>